<evidence type="ECO:0000256" key="1">
    <source>
        <dbReference type="ARBA" id="ARBA00007737"/>
    </source>
</evidence>
<proteinExistence type="inferred from homology"/>
<organism evidence="8 9">
    <name type="scientific">Hibiscus syriacus</name>
    <name type="common">Rose of Sharon</name>
    <dbReference type="NCBI Taxonomy" id="106335"/>
    <lineage>
        <taxon>Eukaryota</taxon>
        <taxon>Viridiplantae</taxon>
        <taxon>Streptophyta</taxon>
        <taxon>Embryophyta</taxon>
        <taxon>Tracheophyta</taxon>
        <taxon>Spermatophyta</taxon>
        <taxon>Magnoliopsida</taxon>
        <taxon>eudicotyledons</taxon>
        <taxon>Gunneridae</taxon>
        <taxon>Pentapetalae</taxon>
        <taxon>rosids</taxon>
        <taxon>malvids</taxon>
        <taxon>Malvales</taxon>
        <taxon>Malvaceae</taxon>
        <taxon>Malvoideae</taxon>
        <taxon>Hibiscus</taxon>
    </lineage>
</organism>
<evidence type="ECO:0000256" key="4">
    <source>
        <dbReference type="ARBA" id="ARBA00023253"/>
    </source>
</evidence>
<evidence type="ECO:0000256" key="7">
    <source>
        <dbReference type="SAM" id="Phobius"/>
    </source>
</evidence>
<name>A0A6A2X9Q5_HIBSY</name>
<reference evidence="8" key="1">
    <citation type="submission" date="2019-09" db="EMBL/GenBank/DDBJ databases">
        <title>Draft genome information of white flower Hibiscus syriacus.</title>
        <authorList>
            <person name="Kim Y.-M."/>
        </authorList>
    </citation>
    <scope>NUCLEOTIDE SEQUENCE [LARGE SCALE GENOMIC DNA]</scope>
    <source>
        <strain evidence="8">YM2019G1</strain>
    </source>
</reference>
<dbReference type="EMBL" id="VEPZ02001462">
    <property type="protein sequence ID" value="KAE8671788.1"/>
    <property type="molecule type" value="Genomic_DNA"/>
</dbReference>
<dbReference type="InterPro" id="IPR019378">
    <property type="entry name" value="GDP-Fuc_O-FucTrfase"/>
</dbReference>
<keyword evidence="2" id="KW-0328">Glycosyltransferase</keyword>
<evidence type="ECO:0000256" key="3">
    <source>
        <dbReference type="ARBA" id="ARBA00022679"/>
    </source>
</evidence>
<keyword evidence="7" id="KW-1133">Transmembrane helix</keyword>
<keyword evidence="3" id="KW-0808">Transferase</keyword>
<evidence type="ECO:0000256" key="6">
    <source>
        <dbReference type="ARBA" id="ARBA00030350"/>
    </source>
</evidence>
<feature type="transmembrane region" description="Helical" evidence="7">
    <location>
        <begin position="49"/>
        <end position="73"/>
    </location>
</feature>
<evidence type="ECO:0000313" key="9">
    <source>
        <dbReference type="Proteomes" id="UP000436088"/>
    </source>
</evidence>
<dbReference type="Pfam" id="PF10250">
    <property type="entry name" value="O-FucT"/>
    <property type="match status" value="2"/>
</dbReference>
<evidence type="ECO:0000313" key="8">
    <source>
        <dbReference type="EMBL" id="KAE8671788.1"/>
    </source>
</evidence>
<keyword evidence="7" id="KW-0812">Transmembrane</keyword>
<keyword evidence="4" id="KW-0294">Fucose metabolism</keyword>
<evidence type="ECO:0000256" key="2">
    <source>
        <dbReference type="ARBA" id="ARBA00022676"/>
    </source>
</evidence>
<gene>
    <name evidence="8" type="ORF">F3Y22_tig00111917pilonHSYRG00004</name>
</gene>
<keyword evidence="7" id="KW-0472">Membrane</keyword>
<dbReference type="AlphaFoldDB" id="A0A6A2X9Q5"/>
<dbReference type="PANTHER" id="PTHR31933">
    <property type="entry name" value="O-FUCOSYLTRANSFERASE 2-RELATED"/>
    <property type="match status" value="1"/>
</dbReference>
<dbReference type="GO" id="GO:0006004">
    <property type="term" value="P:fucose metabolic process"/>
    <property type="evidence" value="ECO:0007669"/>
    <property type="project" value="UniProtKB-KW"/>
</dbReference>
<keyword evidence="9" id="KW-1185">Reference proteome</keyword>
<dbReference type="PANTHER" id="PTHR31933:SF4">
    <property type="entry name" value="O-FUCOSYLTRANSFERASE 8"/>
    <property type="match status" value="1"/>
</dbReference>
<evidence type="ECO:0000256" key="5">
    <source>
        <dbReference type="ARBA" id="ARBA00023277"/>
    </source>
</evidence>
<dbReference type="Proteomes" id="UP000436088">
    <property type="component" value="Unassembled WGS sequence"/>
</dbReference>
<sequence length="781" mass="88748">MSKNHNNKLFFRNLGANDPFIGRKTLGVGNHFNKGVHVRKRHTWFRRNVKSVALMVLLMVFVSFLDSLMVSVFDSINFHRSSTVRNSNGGEEDSVAYVHEERSTVEMYSRLLNLASSALAKKEFKQDSLRFWEEPYQEATKWKPCADKRYPTSLGKPEESNGYIMVSTNGGLNQQRVAIELSVIKAPCNAVAVASLLNATLVLPKFLYSNVWKDPSQFSDIYQEDYFMSMLKDDIHILQELPPHLKSLDVEAIGSLITDADIPKEAKPNNYVSTVLPLLMKNKVVHFLGFGNRLGFDPLPPDLQRLRCKCNFHALKFVPKIQEVGSLLIKRIRKFKHDATERHLDKQLLGDFAPGVSSKEDYVARGSSKYLALHLRFEEDMVAYSLCDFGGGEYEKKELETYREVHFPLLIERLKNTKYCPNSLLSLLFCLMSFPCKYLIDPFLPPLMLVGRAVNETRQIASYSRSTRSRLDKYSDRMDSTRVLNEPKRATRYSTRKAHEQLEKILLDEKVKQIADCKEVGLKKISNGKLYMKFLKPVRKAKLTCFDVEKRKGKSVLESDDRLTKPDLILEDILGLPVKDEACFSCGVAEVGKMPIDTRRSRTSSCRSRLGRCPLTPEEAALVLAALGFKRGTYIYLAGSRIYSGSSRMHPFSSLYPNLITKETLLTPIELAPFRNFSSQLAALDFIACATSDVFAMTDSGSQLSSLVSGFRTYYGDGHAPTLRPNKKRLAAIFSENSSIGWNTFEDRIRKMIEESQRVRVRGSGRSIYRQPRCPECMCKS</sequence>
<keyword evidence="5" id="KW-0119">Carbohydrate metabolism</keyword>
<protein>
    <recommendedName>
        <fullName evidence="6">O-fucosyltransferase family protein</fullName>
    </recommendedName>
</protein>
<dbReference type="InterPro" id="IPR052272">
    <property type="entry name" value="GT106_glycosyltransferase"/>
</dbReference>
<accession>A0A6A2X9Q5</accession>
<comment type="caution">
    <text evidence="8">The sequence shown here is derived from an EMBL/GenBank/DDBJ whole genome shotgun (WGS) entry which is preliminary data.</text>
</comment>
<comment type="similarity">
    <text evidence="1">Belongs to the glycosyltransferase GT106 family.</text>
</comment>
<dbReference type="GO" id="GO:0016757">
    <property type="term" value="F:glycosyltransferase activity"/>
    <property type="evidence" value="ECO:0007669"/>
    <property type="project" value="UniProtKB-KW"/>
</dbReference>